<dbReference type="AlphaFoldDB" id="A0A9D4RZ10"/>
<sequence>DANSRVPVILDPTGDHASNNNNIILEMNNNINGSTINQNDMIMDLSDEVYTNFTLPLNDPHIKTLTPGVGLQATTDAEYEAACSMMTAMEGEGSPNPQQYKMAYCDQYCIGGQRSPSSGVVRCLCKPSWEGLHDIRPYVSDYY</sequence>
<proteinExistence type="predicted"/>
<comment type="caution">
    <text evidence="1">The sequence shown here is derived from an EMBL/GenBank/DDBJ whole genome shotgun (WGS) entry which is preliminary data.</text>
</comment>
<dbReference type="Proteomes" id="UP000828390">
    <property type="component" value="Unassembled WGS sequence"/>
</dbReference>
<evidence type="ECO:0000313" key="2">
    <source>
        <dbReference type="Proteomes" id="UP000828390"/>
    </source>
</evidence>
<accession>A0A9D4RZ10</accession>
<organism evidence="1 2">
    <name type="scientific">Dreissena polymorpha</name>
    <name type="common">Zebra mussel</name>
    <name type="synonym">Mytilus polymorpha</name>
    <dbReference type="NCBI Taxonomy" id="45954"/>
    <lineage>
        <taxon>Eukaryota</taxon>
        <taxon>Metazoa</taxon>
        <taxon>Spiralia</taxon>
        <taxon>Lophotrochozoa</taxon>
        <taxon>Mollusca</taxon>
        <taxon>Bivalvia</taxon>
        <taxon>Autobranchia</taxon>
        <taxon>Heteroconchia</taxon>
        <taxon>Euheterodonta</taxon>
        <taxon>Imparidentia</taxon>
        <taxon>Neoheterodontei</taxon>
        <taxon>Myida</taxon>
        <taxon>Dreissenoidea</taxon>
        <taxon>Dreissenidae</taxon>
        <taxon>Dreissena</taxon>
    </lineage>
</organism>
<gene>
    <name evidence="1" type="ORF">DPMN_008193</name>
</gene>
<evidence type="ECO:0000313" key="1">
    <source>
        <dbReference type="EMBL" id="KAH3884218.1"/>
    </source>
</evidence>
<keyword evidence="2" id="KW-1185">Reference proteome</keyword>
<name>A0A9D4RZ10_DREPO</name>
<dbReference type="EMBL" id="JAIWYP010000001">
    <property type="protein sequence ID" value="KAH3884218.1"/>
    <property type="molecule type" value="Genomic_DNA"/>
</dbReference>
<reference evidence="1" key="2">
    <citation type="submission" date="2020-11" db="EMBL/GenBank/DDBJ databases">
        <authorList>
            <person name="McCartney M.A."/>
            <person name="Auch B."/>
            <person name="Kono T."/>
            <person name="Mallez S."/>
            <person name="Becker A."/>
            <person name="Gohl D.M."/>
            <person name="Silverstein K.A.T."/>
            <person name="Koren S."/>
            <person name="Bechman K.B."/>
            <person name="Herman A."/>
            <person name="Abrahante J.E."/>
            <person name="Garbe J."/>
        </authorList>
    </citation>
    <scope>NUCLEOTIDE SEQUENCE</scope>
    <source>
        <strain evidence="1">Duluth1</strain>
        <tissue evidence="1">Whole animal</tissue>
    </source>
</reference>
<protein>
    <submittedName>
        <fullName evidence="1">Uncharacterized protein</fullName>
    </submittedName>
</protein>
<feature type="non-terminal residue" evidence="1">
    <location>
        <position position="143"/>
    </location>
</feature>
<reference evidence="1" key="1">
    <citation type="journal article" date="2019" name="bioRxiv">
        <title>The Genome of the Zebra Mussel, Dreissena polymorpha: A Resource for Invasive Species Research.</title>
        <authorList>
            <person name="McCartney M.A."/>
            <person name="Auch B."/>
            <person name="Kono T."/>
            <person name="Mallez S."/>
            <person name="Zhang Y."/>
            <person name="Obille A."/>
            <person name="Becker A."/>
            <person name="Abrahante J.E."/>
            <person name="Garbe J."/>
            <person name="Badalamenti J.P."/>
            <person name="Herman A."/>
            <person name="Mangelson H."/>
            <person name="Liachko I."/>
            <person name="Sullivan S."/>
            <person name="Sone E.D."/>
            <person name="Koren S."/>
            <person name="Silverstein K.A.T."/>
            <person name="Beckman K.B."/>
            <person name="Gohl D.M."/>
        </authorList>
    </citation>
    <scope>NUCLEOTIDE SEQUENCE</scope>
    <source>
        <strain evidence="1">Duluth1</strain>
        <tissue evidence="1">Whole animal</tissue>
    </source>
</reference>